<dbReference type="STRING" id="1630135.DAD186_12160"/>
<gene>
    <name evidence="3" type="ORF">DAD186_12160</name>
</gene>
<dbReference type="AlphaFoldDB" id="A0A1B0ZIG6"/>
<organism evidence="3 4">
    <name type="scientific">Dermabacter vaginalis</name>
    <dbReference type="NCBI Taxonomy" id="1630135"/>
    <lineage>
        <taxon>Bacteria</taxon>
        <taxon>Bacillati</taxon>
        <taxon>Actinomycetota</taxon>
        <taxon>Actinomycetes</taxon>
        <taxon>Micrococcales</taxon>
        <taxon>Dermabacteraceae</taxon>
        <taxon>Dermabacter</taxon>
    </lineage>
</organism>
<dbReference type="Proteomes" id="UP000092596">
    <property type="component" value="Chromosome"/>
</dbReference>
<dbReference type="EMBL" id="CP012117">
    <property type="protein sequence ID" value="ANP27766.1"/>
    <property type="molecule type" value="Genomic_DNA"/>
</dbReference>
<accession>A0A1B0ZIG6</accession>
<proteinExistence type="predicted"/>
<dbReference type="GO" id="GO:0003677">
    <property type="term" value="F:DNA binding"/>
    <property type="evidence" value="ECO:0007669"/>
    <property type="project" value="InterPro"/>
</dbReference>
<feature type="domain" description="DNA-binding protein Rv2175c wHTH" evidence="2">
    <location>
        <begin position="48"/>
        <end position="93"/>
    </location>
</feature>
<dbReference type="PATRIC" id="fig|1630135.4.peg.1217"/>
<sequence length="155" mass="17487">MSGEEDSVLTPQVYARPSRVPARDTLEYAEGVNISEDDISRLDSLVGQWLTLPDVAEILDISVTKVQRLIEDNHLVEMRRGTPKVRSVPADFLLEGEVIAHLRGTIMVLCDQHLSDSEILEWLFTSDDSLPGRPIDHLRRGQRGEVRRRAQSLGF</sequence>
<evidence type="ECO:0000313" key="3">
    <source>
        <dbReference type="EMBL" id="ANP27766.1"/>
    </source>
</evidence>
<dbReference type="InterPro" id="IPR041098">
    <property type="entry name" value="Rv2175c_C"/>
</dbReference>
<evidence type="ECO:0000259" key="2">
    <source>
        <dbReference type="Pfam" id="PF21531"/>
    </source>
</evidence>
<protein>
    <submittedName>
        <fullName evidence="3">Uncharacterized protein</fullName>
    </submittedName>
</protein>
<evidence type="ECO:0000313" key="4">
    <source>
        <dbReference type="Proteomes" id="UP000092596"/>
    </source>
</evidence>
<reference evidence="3 4" key="1">
    <citation type="submission" date="2015-06" db="EMBL/GenBank/DDBJ databases">
        <title>Investigation of pathophysiology for high-risk pregnancy and development of treatment modality based on it.</title>
        <authorList>
            <person name="Kim B.-C."/>
            <person name="Lim S."/>
        </authorList>
    </citation>
    <scope>NUCLEOTIDE SEQUENCE [LARGE SCALE GENOMIC DNA]</scope>
    <source>
        <strain evidence="3 4">AD1-86</strain>
    </source>
</reference>
<name>A0A1B0ZIG6_9MICO</name>
<evidence type="ECO:0000259" key="1">
    <source>
        <dbReference type="Pfam" id="PF18367"/>
    </source>
</evidence>
<dbReference type="Pfam" id="PF21531">
    <property type="entry name" value="Rv2175c_wHTH"/>
    <property type="match status" value="1"/>
</dbReference>
<dbReference type="KEGG" id="dva:DAD186_12160"/>
<dbReference type="InterPro" id="IPR048576">
    <property type="entry name" value="Rv2175c_wHTH"/>
</dbReference>
<dbReference type="Pfam" id="PF18367">
    <property type="entry name" value="Rv2175c_C"/>
    <property type="match status" value="1"/>
</dbReference>
<feature type="domain" description="Rv2175c C-terminal" evidence="1">
    <location>
        <begin position="99"/>
        <end position="154"/>
    </location>
</feature>